<name>A0A6J6XYX0_9ZZZZ</name>
<protein>
    <submittedName>
        <fullName evidence="1">Unannotated protein</fullName>
    </submittedName>
</protein>
<proteinExistence type="predicted"/>
<dbReference type="EMBL" id="CAFAAI010000189">
    <property type="protein sequence ID" value="CAB4802601.1"/>
    <property type="molecule type" value="Genomic_DNA"/>
</dbReference>
<reference evidence="1" key="1">
    <citation type="submission" date="2020-05" db="EMBL/GenBank/DDBJ databases">
        <authorList>
            <person name="Chiriac C."/>
            <person name="Salcher M."/>
            <person name="Ghai R."/>
            <person name="Kavagutti S V."/>
        </authorList>
    </citation>
    <scope>NUCLEOTIDE SEQUENCE</scope>
</reference>
<dbReference type="Gene3D" id="3.20.20.190">
    <property type="entry name" value="Phosphatidylinositol (PI) phosphodiesterase"/>
    <property type="match status" value="1"/>
</dbReference>
<sequence length="197" mass="22354">MWVTADGVPVLDHDGYVRHRLSKRRITEMRRSQLPSFIPTLAELFEKCGSGFHLSLDLKGDNSGLPVLGVVREVAPQLLPRLWLCHPVWQTLLPLRSQLDGAKLVDSTRLTRIKEGPERRAASLSNEGIHAINMHHTDWNGGLVSLFHRFNLCAIAWDLQYDHVLRPIMRMGIDGVHSDWVDRMIDAYRAELGAPLL</sequence>
<dbReference type="SUPFAM" id="SSF51695">
    <property type="entry name" value="PLC-like phosphodiesterases"/>
    <property type="match status" value="1"/>
</dbReference>
<gene>
    <name evidence="1" type="ORF">UFOPK2992_01099</name>
</gene>
<accession>A0A6J6XYX0</accession>
<dbReference type="GO" id="GO:0008081">
    <property type="term" value="F:phosphoric diester hydrolase activity"/>
    <property type="evidence" value="ECO:0007669"/>
    <property type="project" value="InterPro"/>
</dbReference>
<dbReference type="AlphaFoldDB" id="A0A6J6XYX0"/>
<evidence type="ECO:0000313" key="1">
    <source>
        <dbReference type="EMBL" id="CAB4802601.1"/>
    </source>
</evidence>
<dbReference type="GO" id="GO:0006629">
    <property type="term" value="P:lipid metabolic process"/>
    <property type="evidence" value="ECO:0007669"/>
    <property type="project" value="InterPro"/>
</dbReference>
<dbReference type="InterPro" id="IPR017946">
    <property type="entry name" value="PLC-like_Pdiesterase_TIM-brl"/>
</dbReference>
<organism evidence="1">
    <name type="scientific">freshwater metagenome</name>
    <dbReference type="NCBI Taxonomy" id="449393"/>
    <lineage>
        <taxon>unclassified sequences</taxon>
        <taxon>metagenomes</taxon>
        <taxon>ecological metagenomes</taxon>
    </lineage>
</organism>